<organism evidence="1">
    <name type="scientific">marine metagenome</name>
    <dbReference type="NCBI Taxonomy" id="408172"/>
    <lineage>
        <taxon>unclassified sequences</taxon>
        <taxon>metagenomes</taxon>
        <taxon>ecological metagenomes</taxon>
    </lineage>
</organism>
<dbReference type="GO" id="GO:0034256">
    <property type="term" value="F:chlorophyll(ide) b reductase activity"/>
    <property type="evidence" value="ECO:0007669"/>
    <property type="project" value="TreeGrafter"/>
</dbReference>
<dbReference type="InterPro" id="IPR052625">
    <property type="entry name" value="Chl_b_Red"/>
</dbReference>
<dbReference type="InterPro" id="IPR036291">
    <property type="entry name" value="NAD(P)-bd_dom_sf"/>
</dbReference>
<name>A0A382YX24_9ZZZZ</name>
<accession>A0A382YX24</accession>
<dbReference type="Gene3D" id="3.40.50.720">
    <property type="entry name" value="NAD(P)-binding Rossmann-like Domain"/>
    <property type="match status" value="1"/>
</dbReference>
<dbReference type="GO" id="GO:0010304">
    <property type="term" value="P:PSII associated light-harvesting complex II catabolic process"/>
    <property type="evidence" value="ECO:0007669"/>
    <property type="project" value="TreeGrafter"/>
</dbReference>
<protein>
    <recommendedName>
        <fullName evidence="2">Short-chain dehydrogenase</fullName>
    </recommendedName>
</protein>
<evidence type="ECO:0008006" key="2">
    <source>
        <dbReference type="Google" id="ProtNLM"/>
    </source>
</evidence>
<proteinExistence type="predicted"/>
<dbReference type="AlphaFoldDB" id="A0A382YX24"/>
<reference evidence="1" key="1">
    <citation type="submission" date="2018-05" db="EMBL/GenBank/DDBJ databases">
        <authorList>
            <person name="Lanie J.A."/>
            <person name="Ng W.-L."/>
            <person name="Kazmierczak K.M."/>
            <person name="Andrzejewski T.M."/>
            <person name="Davidsen T.M."/>
            <person name="Wayne K.J."/>
            <person name="Tettelin H."/>
            <person name="Glass J.I."/>
            <person name="Rusch D."/>
            <person name="Podicherti R."/>
            <person name="Tsui H.-C.T."/>
            <person name="Winkler M.E."/>
        </authorList>
    </citation>
    <scope>NUCLEOTIDE SEQUENCE</scope>
</reference>
<dbReference type="PANTHER" id="PTHR24314:SF21">
    <property type="entry name" value="CHLOROPHYLL(IDE) B REDUCTASE NYC1, CHLOROPLASTIC-RELATED"/>
    <property type="match status" value="1"/>
</dbReference>
<dbReference type="PANTHER" id="PTHR24314">
    <property type="entry name" value="NON-SPECIFIC LIPID TRANSFER PROTEIN-RELATED"/>
    <property type="match status" value="1"/>
</dbReference>
<dbReference type="InterPro" id="IPR002347">
    <property type="entry name" value="SDR_fam"/>
</dbReference>
<evidence type="ECO:0000313" key="1">
    <source>
        <dbReference type="EMBL" id="SVD87827.1"/>
    </source>
</evidence>
<sequence length="123" mass="13740">GATQTGMVAYGSTKRAVRYMQKGLRKDTADTPVQICTVSPGIVVTDLLTSDYDLTSEQWEKAKKIFNILGDEVHTVTPWLVEQILATDKSGVRVAWLTRRKAFGRFMTAAFNRRDLFAGVEEP</sequence>
<dbReference type="Pfam" id="PF00106">
    <property type="entry name" value="adh_short"/>
    <property type="match status" value="1"/>
</dbReference>
<dbReference type="SUPFAM" id="SSF51735">
    <property type="entry name" value="NAD(P)-binding Rossmann-fold domains"/>
    <property type="match status" value="1"/>
</dbReference>
<feature type="non-terminal residue" evidence="1">
    <location>
        <position position="1"/>
    </location>
</feature>
<dbReference type="EMBL" id="UINC01179240">
    <property type="protein sequence ID" value="SVD87827.1"/>
    <property type="molecule type" value="Genomic_DNA"/>
</dbReference>
<gene>
    <name evidence="1" type="ORF">METZ01_LOCUS440681</name>
</gene>
<dbReference type="GO" id="GO:0015996">
    <property type="term" value="P:chlorophyll catabolic process"/>
    <property type="evidence" value="ECO:0007669"/>
    <property type="project" value="TreeGrafter"/>
</dbReference>